<keyword evidence="5" id="KW-0067">ATP-binding</keyword>
<evidence type="ECO:0000256" key="5">
    <source>
        <dbReference type="ARBA" id="ARBA00022840"/>
    </source>
</evidence>
<evidence type="ECO:0000256" key="3">
    <source>
        <dbReference type="ARBA" id="ARBA00022741"/>
    </source>
</evidence>
<dbReference type="PROSITE" id="PS50160">
    <property type="entry name" value="DNA_LIGASE_A3"/>
    <property type="match status" value="1"/>
</dbReference>
<dbReference type="InterPro" id="IPR012308">
    <property type="entry name" value="DNA_ligase_ATP-dep_N"/>
</dbReference>
<accession>A0ABM4VNX8</accession>
<dbReference type="Gene3D" id="3.30.1490.70">
    <property type="match status" value="1"/>
</dbReference>
<evidence type="ECO:0000256" key="4">
    <source>
        <dbReference type="ARBA" id="ARBA00022763"/>
    </source>
</evidence>
<evidence type="ECO:0000256" key="1">
    <source>
        <dbReference type="ARBA" id="ARBA00007572"/>
    </source>
</evidence>
<comment type="similarity">
    <text evidence="1">Belongs to the ATP-dependent DNA ligase family.</text>
</comment>
<feature type="region of interest" description="Disordered" evidence="8">
    <location>
        <begin position="1"/>
        <end position="55"/>
    </location>
</feature>
<dbReference type="RefSeq" id="XP_071921234.1">
    <property type="nucleotide sequence ID" value="XM_072065133.1"/>
</dbReference>
<evidence type="ECO:0000256" key="8">
    <source>
        <dbReference type="SAM" id="MobiDB-lite"/>
    </source>
</evidence>
<dbReference type="InterPro" id="IPR012310">
    <property type="entry name" value="DNA_ligase_ATP-dep_cent"/>
</dbReference>
<name>A0ABM4VNX8_COFAR</name>
<dbReference type="Gene3D" id="3.30.470.30">
    <property type="entry name" value="DNA ligase/mRNA capping enzyme"/>
    <property type="match status" value="1"/>
</dbReference>
<dbReference type="Proteomes" id="UP001652660">
    <property type="component" value="Chromosome 1c"/>
</dbReference>
<dbReference type="Pfam" id="PF04675">
    <property type="entry name" value="DNA_ligase_A_N"/>
    <property type="match status" value="1"/>
</dbReference>
<dbReference type="Gene3D" id="1.10.3260.10">
    <property type="entry name" value="DNA ligase, ATP-dependent, N-terminal domain"/>
    <property type="match status" value="3"/>
</dbReference>
<dbReference type="PANTHER" id="PTHR45674:SF4">
    <property type="entry name" value="DNA LIGASE 1"/>
    <property type="match status" value="1"/>
</dbReference>
<reference evidence="10" key="1">
    <citation type="journal article" date="2025" name="Foods">
        <title>Unveiling the Microbial Signatures of Arabica Coffee Cherries: Insights into Ripeness Specific Diversity, Functional Traits, and Implications for Quality and Safety.</title>
        <authorList>
            <consortium name="RefSeq"/>
            <person name="Tenea G.N."/>
            <person name="Cifuentes V."/>
            <person name="Reyes P."/>
            <person name="Cevallos-Vallejos M."/>
        </authorList>
    </citation>
    <scope>NUCLEOTIDE SEQUENCE [LARGE SCALE GENOMIC DNA]</scope>
</reference>
<feature type="domain" description="ATP-dependent DNA ligase family profile" evidence="9">
    <location>
        <begin position="395"/>
        <end position="429"/>
    </location>
</feature>
<keyword evidence="2" id="KW-0436">Ligase</keyword>
<reference evidence="11" key="2">
    <citation type="submission" date="2025-08" db="UniProtKB">
        <authorList>
            <consortium name="RefSeq"/>
        </authorList>
    </citation>
    <scope>IDENTIFICATION</scope>
    <source>
        <tissue evidence="11">Leaves</tissue>
    </source>
</reference>
<protein>
    <submittedName>
        <fullName evidence="11">DNA ligase 1-like isoform X2</fullName>
    </submittedName>
</protein>
<dbReference type="Pfam" id="PF01068">
    <property type="entry name" value="DNA_ligase_A_M"/>
    <property type="match status" value="1"/>
</dbReference>
<evidence type="ECO:0000256" key="7">
    <source>
        <dbReference type="ARBA" id="ARBA00023204"/>
    </source>
</evidence>
<dbReference type="SUPFAM" id="SSF56091">
    <property type="entry name" value="DNA ligase/mRNA capping enzyme, catalytic domain"/>
    <property type="match status" value="1"/>
</dbReference>
<keyword evidence="3" id="KW-0547">Nucleotide-binding</keyword>
<dbReference type="PANTHER" id="PTHR45674">
    <property type="entry name" value="DNA LIGASE 1/3 FAMILY MEMBER"/>
    <property type="match status" value="1"/>
</dbReference>
<evidence type="ECO:0000259" key="9">
    <source>
        <dbReference type="PROSITE" id="PS50160"/>
    </source>
</evidence>
<proteinExistence type="inferred from homology"/>
<keyword evidence="6" id="KW-0233">DNA recombination</keyword>
<organism evidence="10 11">
    <name type="scientific">Coffea arabica</name>
    <name type="common">Arabian coffee</name>
    <dbReference type="NCBI Taxonomy" id="13443"/>
    <lineage>
        <taxon>Eukaryota</taxon>
        <taxon>Viridiplantae</taxon>
        <taxon>Streptophyta</taxon>
        <taxon>Embryophyta</taxon>
        <taxon>Tracheophyta</taxon>
        <taxon>Spermatophyta</taxon>
        <taxon>Magnoliopsida</taxon>
        <taxon>eudicotyledons</taxon>
        <taxon>Gunneridae</taxon>
        <taxon>Pentapetalae</taxon>
        <taxon>asterids</taxon>
        <taxon>lamiids</taxon>
        <taxon>Gentianales</taxon>
        <taxon>Rubiaceae</taxon>
        <taxon>Ixoroideae</taxon>
        <taxon>Gardenieae complex</taxon>
        <taxon>Bertiereae - Coffeeae clade</taxon>
        <taxon>Coffeeae</taxon>
        <taxon>Coffea</taxon>
    </lineage>
</organism>
<gene>
    <name evidence="11" type="primary">LOC113713607</name>
</gene>
<keyword evidence="10" id="KW-1185">Reference proteome</keyword>
<dbReference type="PROSITE" id="PS00697">
    <property type="entry name" value="DNA_LIGASE_A1"/>
    <property type="match status" value="1"/>
</dbReference>
<dbReference type="CDD" id="cd07900">
    <property type="entry name" value="Adenylation_DNA_ligase_I_Euk"/>
    <property type="match status" value="1"/>
</dbReference>
<dbReference type="InterPro" id="IPR050191">
    <property type="entry name" value="ATP-dep_DNA_ligase"/>
</dbReference>
<dbReference type="SUPFAM" id="SSF117018">
    <property type="entry name" value="ATP-dependent DNA ligase DNA-binding domain"/>
    <property type="match status" value="1"/>
</dbReference>
<dbReference type="InterPro" id="IPR036599">
    <property type="entry name" value="DNA_ligase_N_sf"/>
</dbReference>
<dbReference type="GeneID" id="113713607"/>
<evidence type="ECO:0000313" key="11">
    <source>
        <dbReference type="RefSeq" id="XP_071921234.1"/>
    </source>
</evidence>
<evidence type="ECO:0000256" key="2">
    <source>
        <dbReference type="ARBA" id="ARBA00022598"/>
    </source>
</evidence>
<evidence type="ECO:0000313" key="10">
    <source>
        <dbReference type="Proteomes" id="UP001652660"/>
    </source>
</evidence>
<dbReference type="InterPro" id="IPR016059">
    <property type="entry name" value="DNA_ligase_ATP-dep_CS"/>
</dbReference>
<keyword evidence="4" id="KW-0227">DNA damage</keyword>
<keyword evidence="7" id="KW-0234">DNA repair</keyword>
<evidence type="ECO:0000256" key="6">
    <source>
        <dbReference type="ARBA" id="ARBA00023172"/>
    </source>
</evidence>
<sequence>MASRPSAFDLLMSNASKKKSEQKQQKSSPKKRKTPTPIITSQNSAPISVKEPDSAQIKEAQLEKDMKNDDSSKVKDAQLGKSEEAVVKKPKVAITPDESFLELKDKVASFDPKKAAYWGKGQRVPFMFVAKALDAISKESGQIAITAIVCNMLRTVMETTPEDLVAVVYLLANRIAPAHEGLELGIGDASIIKALSEACGTKEAQIKKQYKESGKDSQEKKKNHIKALLVAATDCEPQYLIRLLQAAKIVKQVYSVIPVYDKIIPALLADGVWDLPKTCSFSPGVPVGPMLAKPTKGVSEILDKFQDIEFTCEYKYDGERAQIHYMEDGTVEIYSRNAERNTGKYPDVVDAISRFKRPSVTSFVLDCEIVAFDREKKKILPFQVLSTRARKNVVLSEIKVGVCIYAFDILYINGQPLLQAQLDSRRQVC</sequence>